<gene>
    <name evidence="3" type="ORF">OQZ29_00430</name>
</gene>
<sequence>MAKQIIVFFCLLILTFDSTAQVKIHSHNDYTHSKPFYDAVANKAFSIEADVFVVGDSLILAHSKKEIKAGNTLEKLYLKPIAELYQTKELYSFQLMIDFKDSWAITYPVLEKALKPFKRYLSKGNKKITIVISGNRPPDSTFHSFNVVGFDGVPDVNYHSADLKKITMISDNFAKYSKWKGVGEIPETDKARLKALIDHAHEIGKPFRFWGAPDHQACWKLLYDLGADIINTDQVAKASNYFNIQLQ</sequence>
<keyword evidence="2" id="KW-0732">Signal</keyword>
<protein>
    <recommendedName>
        <fullName evidence="1">Altered inheritance of mitochondria protein 6</fullName>
    </recommendedName>
</protein>
<dbReference type="PANTHER" id="PTHR31571">
    <property type="entry name" value="ALTERED INHERITANCE OF MITOCHONDRIA PROTEIN 6"/>
    <property type="match status" value="1"/>
</dbReference>
<dbReference type="InterPro" id="IPR017946">
    <property type="entry name" value="PLC-like_Pdiesterase_TIM-brl"/>
</dbReference>
<evidence type="ECO:0000256" key="1">
    <source>
        <dbReference type="ARBA" id="ARBA00014286"/>
    </source>
</evidence>
<dbReference type="InterPro" id="IPR039559">
    <property type="entry name" value="AIM6_PI-PLC-like_dom"/>
</dbReference>
<dbReference type="InterPro" id="IPR051236">
    <property type="entry name" value="HAT_RTT109-like"/>
</dbReference>
<evidence type="ECO:0000313" key="3">
    <source>
        <dbReference type="EMBL" id="MCX3263196.1"/>
    </source>
</evidence>
<organism evidence="3 4">
    <name type="scientific">Pedobacter agri</name>
    <dbReference type="NCBI Taxonomy" id="454586"/>
    <lineage>
        <taxon>Bacteria</taxon>
        <taxon>Pseudomonadati</taxon>
        <taxon>Bacteroidota</taxon>
        <taxon>Sphingobacteriia</taxon>
        <taxon>Sphingobacteriales</taxon>
        <taxon>Sphingobacteriaceae</taxon>
        <taxon>Pedobacter</taxon>
    </lineage>
</organism>
<keyword evidence="4" id="KW-1185">Reference proteome</keyword>
<dbReference type="GO" id="GO:0008081">
    <property type="term" value="F:phosphoric diester hydrolase activity"/>
    <property type="evidence" value="ECO:0007669"/>
    <property type="project" value="InterPro"/>
</dbReference>
<dbReference type="SUPFAM" id="SSF51695">
    <property type="entry name" value="PLC-like phosphodiesterases"/>
    <property type="match status" value="1"/>
</dbReference>
<proteinExistence type="predicted"/>
<dbReference type="GO" id="GO:0006629">
    <property type="term" value="P:lipid metabolic process"/>
    <property type="evidence" value="ECO:0007669"/>
    <property type="project" value="InterPro"/>
</dbReference>
<evidence type="ECO:0000313" key="4">
    <source>
        <dbReference type="Proteomes" id="UP001142592"/>
    </source>
</evidence>
<name>A0A9X3DBR4_9SPHI</name>
<feature type="signal peptide" evidence="2">
    <location>
        <begin position="1"/>
        <end position="20"/>
    </location>
</feature>
<evidence type="ECO:0000256" key="2">
    <source>
        <dbReference type="SAM" id="SignalP"/>
    </source>
</evidence>
<dbReference type="Pfam" id="PF13653">
    <property type="entry name" value="GDPD_2"/>
    <property type="match status" value="1"/>
</dbReference>
<dbReference type="Gene3D" id="3.20.20.190">
    <property type="entry name" value="Phosphatidylinositol (PI) phosphodiesterase"/>
    <property type="match status" value="1"/>
</dbReference>
<dbReference type="Proteomes" id="UP001142592">
    <property type="component" value="Unassembled WGS sequence"/>
</dbReference>
<accession>A0A9X3DBR4</accession>
<dbReference type="EMBL" id="JAPJUH010000001">
    <property type="protein sequence ID" value="MCX3263196.1"/>
    <property type="molecule type" value="Genomic_DNA"/>
</dbReference>
<dbReference type="RefSeq" id="WP_010602202.1">
    <property type="nucleotide sequence ID" value="NZ_JAPJUH010000001.1"/>
</dbReference>
<dbReference type="PANTHER" id="PTHR31571:SF1">
    <property type="entry name" value="ALTERED INHERITANCE OF MITOCHONDRIA PROTEIN 6"/>
    <property type="match status" value="1"/>
</dbReference>
<dbReference type="CDD" id="cd08577">
    <property type="entry name" value="PI-PLCc_GDPD_SF_unchar3"/>
    <property type="match status" value="1"/>
</dbReference>
<dbReference type="AlphaFoldDB" id="A0A9X3DBR4"/>
<feature type="chain" id="PRO_5040742554" description="Altered inheritance of mitochondria protein 6" evidence="2">
    <location>
        <begin position="21"/>
        <end position="247"/>
    </location>
</feature>
<comment type="caution">
    <text evidence="3">The sequence shown here is derived from an EMBL/GenBank/DDBJ whole genome shotgun (WGS) entry which is preliminary data.</text>
</comment>
<reference evidence="3" key="1">
    <citation type="submission" date="2022-11" db="EMBL/GenBank/DDBJ databases">
        <authorList>
            <person name="Graham C."/>
            <person name="Newman J.D."/>
        </authorList>
    </citation>
    <scope>NUCLEOTIDE SEQUENCE</scope>
    <source>
        <strain evidence="3">DSM 19486</strain>
    </source>
</reference>